<dbReference type="EMBL" id="CH479180">
    <property type="protein sequence ID" value="EDW29349.1"/>
    <property type="molecule type" value="Genomic_DNA"/>
</dbReference>
<sequence length="95" mass="9509">MDDTGDENVSAAPHSHSRPRPGCGPAPDSSFAKLKGAVVAMDGAPVPYQGSGEWQGADCAGSRQGAAAIWGLGSVHIVSTFIIARIFDEDGGGGG</sequence>
<evidence type="ECO:0000313" key="2">
    <source>
        <dbReference type="EMBL" id="EDW29349.1"/>
    </source>
</evidence>
<feature type="region of interest" description="Disordered" evidence="1">
    <location>
        <begin position="1"/>
        <end position="29"/>
    </location>
</feature>
<dbReference type="Proteomes" id="UP000008744">
    <property type="component" value="Unassembled WGS sequence"/>
</dbReference>
<evidence type="ECO:0000256" key="1">
    <source>
        <dbReference type="SAM" id="MobiDB-lite"/>
    </source>
</evidence>
<protein>
    <submittedName>
        <fullName evidence="2">GL18467</fullName>
    </submittedName>
</protein>
<name>B4G7S8_DROPE</name>
<evidence type="ECO:0000313" key="3">
    <source>
        <dbReference type="Proteomes" id="UP000008744"/>
    </source>
</evidence>
<accession>B4G7S8</accession>
<reference evidence="2 3" key="1">
    <citation type="journal article" date="2007" name="Nature">
        <title>Evolution of genes and genomes on the Drosophila phylogeny.</title>
        <authorList>
            <consortium name="Drosophila 12 Genomes Consortium"/>
            <person name="Clark A.G."/>
            <person name="Eisen M.B."/>
            <person name="Smith D.R."/>
            <person name="Bergman C.M."/>
            <person name="Oliver B."/>
            <person name="Markow T.A."/>
            <person name="Kaufman T.C."/>
            <person name="Kellis M."/>
            <person name="Gelbart W."/>
            <person name="Iyer V.N."/>
            <person name="Pollard D.A."/>
            <person name="Sackton T.B."/>
            <person name="Larracuente A.M."/>
            <person name="Singh N.D."/>
            <person name="Abad J.P."/>
            <person name="Abt D.N."/>
            <person name="Adryan B."/>
            <person name="Aguade M."/>
            <person name="Akashi H."/>
            <person name="Anderson W.W."/>
            <person name="Aquadro C.F."/>
            <person name="Ardell D.H."/>
            <person name="Arguello R."/>
            <person name="Artieri C.G."/>
            <person name="Barbash D.A."/>
            <person name="Barker D."/>
            <person name="Barsanti P."/>
            <person name="Batterham P."/>
            <person name="Batzoglou S."/>
            <person name="Begun D."/>
            <person name="Bhutkar A."/>
            <person name="Blanco E."/>
            <person name="Bosak S.A."/>
            <person name="Bradley R.K."/>
            <person name="Brand A.D."/>
            <person name="Brent M.R."/>
            <person name="Brooks A.N."/>
            <person name="Brown R.H."/>
            <person name="Butlin R.K."/>
            <person name="Caggese C."/>
            <person name="Calvi B.R."/>
            <person name="Bernardo de Carvalho A."/>
            <person name="Caspi A."/>
            <person name="Castrezana S."/>
            <person name="Celniker S.E."/>
            <person name="Chang J.L."/>
            <person name="Chapple C."/>
            <person name="Chatterji S."/>
            <person name="Chinwalla A."/>
            <person name="Civetta A."/>
            <person name="Clifton S.W."/>
            <person name="Comeron J.M."/>
            <person name="Costello J.C."/>
            <person name="Coyne J.A."/>
            <person name="Daub J."/>
            <person name="David R.G."/>
            <person name="Delcher A.L."/>
            <person name="Delehaunty K."/>
            <person name="Do C.B."/>
            <person name="Ebling H."/>
            <person name="Edwards K."/>
            <person name="Eickbush T."/>
            <person name="Evans J.D."/>
            <person name="Filipski A."/>
            <person name="Findeiss S."/>
            <person name="Freyhult E."/>
            <person name="Fulton L."/>
            <person name="Fulton R."/>
            <person name="Garcia A.C."/>
            <person name="Gardiner A."/>
            <person name="Garfield D.A."/>
            <person name="Garvin B.E."/>
            <person name="Gibson G."/>
            <person name="Gilbert D."/>
            <person name="Gnerre S."/>
            <person name="Godfrey J."/>
            <person name="Good R."/>
            <person name="Gotea V."/>
            <person name="Gravely B."/>
            <person name="Greenberg A.J."/>
            <person name="Griffiths-Jones S."/>
            <person name="Gross S."/>
            <person name="Guigo R."/>
            <person name="Gustafson E.A."/>
            <person name="Haerty W."/>
            <person name="Hahn M.W."/>
            <person name="Halligan D.L."/>
            <person name="Halpern A.L."/>
            <person name="Halter G.M."/>
            <person name="Han M.V."/>
            <person name="Heger A."/>
            <person name="Hillier L."/>
            <person name="Hinrichs A.S."/>
            <person name="Holmes I."/>
            <person name="Hoskins R.A."/>
            <person name="Hubisz M.J."/>
            <person name="Hultmark D."/>
            <person name="Huntley M.A."/>
            <person name="Jaffe D.B."/>
            <person name="Jagadeeshan S."/>
            <person name="Jeck W.R."/>
            <person name="Johnson J."/>
            <person name="Jones C.D."/>
            <person name="Jordan W.C."/>
            <person name="Karpen G.H."/>
            <person name="Kataoka E."/>
            <person name="Keightley P.D."/>
            <person name="Kheradpour P."/>
            <person name="Kirkness E.F."/>
            <person name="Koerich L.B."/>
            <person name="Kristiansen K."/>
            <person name="Kudrna D."/>
            <person name="Kulathinal R.J."/>
            <person name="Kumar S."/>
            <person name="Kwok R."/>
            <person name="Lander E."/>
            <person name="Langley C.H."/>
            <person name="Lapoint R."/>
            <person name="Lazzaro B.P."/>
            <person name="Lee S.J."/>
            <person name="Levesque L."/>
            <person name="Li R."/>
            <person name="Lin C.F."/>
            <person name="Lin M.F."/>
            <person name="Lindblad-Toh K."/>
            <person name="Llopart A."/>
            <person name="Long M."/>
            <person name="Low L."/>
            <person name="Lozovsky E."/>
            <person name="Lu J."/>
            <person name="Luo M."/>
            <person name="Machado C.A."/>
            <person name="Makalowski W."/>
            <person name="Marzo M."/>
            <person name="Matsuda M."/>
            <person name="Matzkin L."/>
            <person name="McAllister B."/>
            <person name="McBride C.S."/>
            <person name="McKernan B."/>
            <person name="McKernan K."/>
            <person name="Mendez-Lago M."/>
            <person name="Minx P."/>
            <person name="Mollenhauer M.U."/>
            <person name="Montooth K."/>
            <person name="Mount S.M."/>
            <person name="Mu X."/>
            <person name="Myers E."/>
            <person name="Negre B."/>
            <person name="Newfeld S."/>
            <person name="Nielsen R."/>
            <person name="Noor M.A."/>
            <person name="O'Grady P."/>
            <person name="Pachter L."/>
            <person name="Papaceit M."/>
            <person name="Parisi M.J."/>
            <person name="Parisi M."/>
            <person name="Parts L."/>
            <person name="Pedersen J.S."/>
            <person name="Pesole G."/>
            <person name="Phillippy A.M."/>
            <person name="Ponting C.P."/>
            <person name="Pop M."/>
            <person name="Porcelli D."/>
            <person name="Powell J.R."/>
            <person name="Prohaska S."/>
            <person name="Pruitt K."/>
            <person name="Puig M."/>
            <person name="Quesneville H."/>
            <person name="Ram K.R."/>
            <person name="Rand D."/>
            <person name="Rasmussen M.D."/>
            <person name="Reed L.K."/>
            <person name="Reenan R."/>
            <person name="Reily A."/>
            <person name="Remington K.A."/>
            <person name="Rieger T.T."/>
            <person name="Ritchie M.G."/>
            <person name="Robin C."/>
            <person name="Rogers Y.H."/>
            <person name="Rohde C."/>
            <person name="Rozas J."/>
            <person name="Rubenfield M.J."/>
            <person name="Ruiz A."/>
            <person name="Russo S."/>
            <person name="Salzberg S.L."/>
            <person name="Sanchez-Gracia A."/>
            <person name="Saranga D.J."/>
            <person name="Sato H."/>
            <person name="Schaeffer S.W."/>
            <person name="Schatz M.C."/>
            <person name="Schlenke T."/>
            <person name="Schwartz R."/>
            <person name="Segarra C."/>
            <person name="Singh R.S."/>
            <person name="Sirot L."/>
            <person name="Sirota M."/>
            <person name="Sisneros N.B."/>
            <person name="Smith C.D."/>
            <person name="Smith T.F."/>
            <person name="Spieth J."/>
            <person name="Stage D.E."/>
            <person name="Stark A."/>
            <person name="Stephan W."/>
            <person name="Strausberg R.L."/>
            <person name="Strempel S."/>
            <person name="Sturgill D."/>
            <person name="Sutton G."/>
            <person name="Sutton G.G."/>
            <person name="Tao W."/>
            <person name="Teichmann S."/>
            <person name="Tobari Y.N."/>
            <person name="Tomimura Y."/>
            <person name="Tsolas J.M."/>
            <person name="Valente V.L."/>
            <person name="Venter E."/>
            <person name="Venter J.C."/>
            <person name="Vicario S."/>
            <person name="Vieira F.G."/>
            <person name="Vilella A.J."/>
            <person name="Villasante A."/>
            <person name="Walenz B."/>
            <person name="Wang J."/>
            <person name="Wasserman M."/>
            <person name="Watts T."/>
            <person name="Wilson D."/>
            <person name="Wilson R.K."/>
            <person name="Wing R.A."/>
            <person name="Wolfner M.F."/>
            <person name="Wong A."/>
            <person name="Wong G.K."/>
            <person name="Wu C.I."/>
            <person name="Wu G."/>
            <person name="Yamamoto D."/>
            <person name="Yang H.P."/>
            <person name="Yang S.P."/>
            <person name="Yorke J.A."/>
            <person name="Yoshida K."/>
            <person name="Zdobnov E."/>
            <person name="Zhang P."/>
            <person name="Zhang Y."/>
            <person name="Zimin A.V."/>
            <person name="Baldwin J."/>
            <person name="Abdouelleil A."/>
            <person name="Abdulkadir J."/>
            <person name="Abebe A."/>
            <person name="Abera B."/>
            <person name="Abreu J."/>
            <person name="Acer S.C."/>
            <person name="Aftuck L."/>
            <person name="Alexander A."/>
            <person name="An P."/>
            <person name="Anderson E."/>
            <person name="Anderson S."/>
            <person name="Arachi H."/>
            <person name="Azer M."/>
            <person name="Bachantsang P."/>
            <person name="Barry A."/>
            <person name="Bayul T."/>
            <person name="Berlin A."/>
            <person name="Bessette D."/>
            <person name="Bloom T."/>
            <person name="Blye J."/>
            <person name="Boguslavskiy L."/>
            <person name="Bonnet C."/>
            <person name="Boukhgalter B."/>
            <person name="Bourzgui I."/>
            <person name="Brown A."/>
            <person name="Cahill P."/>
            <person name="Channer S."/>
            <person name="Cheshatsang Y."/>
            <person name="Chuda L."/>
            <person name="Citroen M."/>
            <person name="Collymore A."/>
            <person name="Cooke P."/>
            <person name="Costello M."/>
            <person name="D'Aco K."/>
            <person name="Daza R."/>
            <person name="De Haan G."/>
            <person name="DeGray S."/>
            <person name="DeMaso C."/>
            <person name="Dhargay N."/>
            <person name="Dooley K."/>
            <person name="Dooley E."/>
            <person name="Doricent M."/>
            <person name="Dorje P."/>
            <person name="Dorjee K."/>
            <person name="Dupes A."/>
            <person name="Elong R."/>
            <person name="Falk J."/>
            <person name="Farina A."/>
            <person name="Faro S."/>
            <person name="Ferguson D."/>
            <person name="Fisher S."/>
            <person name="Foley C.D."/>
            <person name="Franke A."/>
            <person name="Friedrich D."/>
            <person name="Gadbois L."/>
            <person name="Gearin G."/>
            <person name="Gearin C.R."/>
            <person name="Giannoukos G."/>
            <person name="Goode T."/>
            <person name="Graham J."/>
            <person name="Grandbois E."/>
            <person name="Grewal S."/>
            <person name="Gyaltsen K."/>
            <person name="Hafez N."/>
            <person name="Hagos B."/>
            <person name="Hall J."/>
            <person name="Henson C."/>
            <person name="Hollinger A."/>
            <person name="Honan T."/>
            <person name="Huard M.D."/>
            <person name="Hughes L."/>
            <person name="Hurhula B."/>
            <person name="Husby M.E."/>
            <person name="Kamat A."/>
            <person name="Kanga B."/>
            <person name="Kashin S."/>
            <person name="Khazanovich D."/>
            <person name="Kisner P."/>
            <person name="Lance K."/>
            <person name="Lara M."/>
            <person name="Lee W."/>
            <person name="Lennon N."/>
            <person name="Letendre F."/>
            <person name="LeVine R."/>
            <person name="Lipovsky A."/>
            <person name="Liu X."/>
            <person name="Liu J."/>
            <person name="Liu S."/>
            <person name="Lokyitsang T."/>
            <person name="Lokyitsang Y."/>
            <person name="Lubonja R."/>
            <person name="Lui A."/>
            <person name="MacDonald P."/>
            <person name="Magnisalis V."/>
            <person name="Maru K."/>
            <person name="Matthews C."/>
            <person name="McCusker W."/>
            <person name="McDonough S."/>
            <person name="Mehta T."/>
            <person name="Meldrim J."/>
            <person name="Meneus L."/>
            <person name="Mihai O."/>
            <person name="Mihalev A."/>
            <person name="Mihova T."/>
            <person name="Mittelman R."/>
            <person name="Mlenga V."/>
            <person name="Montmayeur A."/>
            <person name="Mulrain L."/>
            <person name="Navidi A."/>
            <person name="Naylor J."/>
            <person name="Negash T."/>
            <person name="Nguyen T."/>
            <person name="Nguyen N."/>
            <person name="Nicol R."/>
            <person name="Norbu C."/>
            <person name="Norbu N."/>
            <person name="Novod N."/>
            <person name="O'Neill B."/>
            <person name="Osman S."/>
            <person name="Markiewicz E."/>
            <person name="Oyono O.L."/>
            <person name="Patti C."/>
            <person name="Phunkhang P."/>
            <person name="Pierre F."/>
            <person name="Priest M."/>
            <person name="Raghuraman S."/>
            <person name="Rege F."/>
            <person name="Reyes R."/>
            <person name="Rise C."/>
            <person name="Rogov P."/>
            <person name="Ross K."/>
            <person name="Ryan E."/>
            <person name="Settipalli S."/>
            <person name="Shea T."/>
            <person name="Sherpa N."/>
            <person name="Shi L."/>
            <person name="Shih D."/>
            <person name="Sparrow T."/>
            <person name="Spaulding J."/>
            <person name="Stalker J."/>
            <person name="Stange-Thomann N."/>
            <person name="Stavropoulos S."/>
            <person name="Stone C."/>
            <person name="Strader C."/>
            <person name="Tesfaye S."/>
            <person name="Thomson T."/>
            <person name="Thoulutsang Y."/>
            <person name="Thoulutsang D."/>
            <person name="Topham K."/>
            <person name="Topping I."/>
            <person name="Tsamla T."/>
            <person name="Vassiliev H."/>
            <person name="Vo A."/>
            <person name="Wangchuk T."/>
            <person name="Wangdi T."/>
            <person name="Weiand M."/>
            <person name="Wilkinson J."/>
            <person name="Wilson A."/>
            <person name="Yadav S."/>
            <person name="Young G."/>
            <person name="Yu Q."/>
            <person name="Zembek L."/>
            <person name="Zhong D."/>
            <person name="Zimmer A."/>
            <person name="Zwirko Z."/>
            <person name="Jaffe D.B."/>
            <person name="Alvarez P."/>
            <person name="Brockman W."/>
            <person name="Butler J."/>
            <person name="Chin C."/>
            <person name="Gnerre S."/>
            <person name="Grabherr M."/>
            <person name="Kleber M."/>
            <person name="Mauceli E."/>
            <person name="MacCallum I."/>
        </authorList>
    </citation>
    <scope>NUCLEOTIDE SEQUENCE [LARGE SCALE GENOMIC DNA]</scope>
    <source>
        <strain evidence="3">MSH-3 / Tucson 14011-0111.49</strain>
    </source>
</reference>
<keyword evidence="3" id="KW-1185">Reference proteome</keyword>
<proteinExistence type="predicted"/>
<dbReference type="AlphaFoldDB" id="B4G7S8"/>
<gene>
    <name evidence="2" type="primary">Dper\GL18467</name>
    <name evidence="2" type="ORF">Dper_GL18467</name>
</gene>
<dbReference type="HOGENOM" id="CLU_2374983_0_0_1"/>
<organism evidence="3">
    <name type="scientific">Drosophila persimilis</name>
    <name type="common">Fruit fly</name>
    <dbReference type="NCBI Taxonomy" id="7234"/>
    <lineage>
        <taxon>Eukaryota</taxon>
        <taxon>Metazoa</taxon>
        <taxon>Ecdysozoa</taxon>
        <taxon>Arthropoda</taxon>
        <taxon>Hexapoda</taxon>
        <taxon>Insecta</taxon>
        <taxon>Pterygota</taxon>
        <taxon>Neoptera</taxon>
        <taxon>Endopterygota</taxon>
        <taxon>Diptera</taxon>
        <taxon>Brachycera</taxon>
        <taxon>Muscomorpha</taxon>
        <taxon>Ephydroidea</taxon>
        <taxon>Drosophilidae</taxon>
        <taxon>Drosophila</taxon>
        <taxon>Sophophora</taxon>
    </lineage>
</organism>